<proteinExistence type="inferred from homology"/>
<evidence type="ECO:0000256" key="4">
    <source>
        <dbReference type="ARBA" id="ARBA00022448"/>
    </source>
</evidence>
<evidence type="ECO:0000256" key="3">
    <source>
        <dbReference type="ARBA" id="ARBA00007895"/>
    </source>
</evidence>
<evidence type="ECO:0000256" key="9">
    <source>
        <dbReference type="SAM" id="MobiDB-lite"/>
    </source>
</evidence>
<feature type="compositionally biased region" description="Pro residues" evidence="9">
    <location>
        <begin position="363"/>
        <end position="372"/>
    </location>
</feature>
<keyword evidence="6" id="KW-0967">Endosome</keyword>
<dbReference type="Proteomes" id="UP001642406">
    <property type="component" value="Unassembled WGS sequence"/>
</dbReference>
<evidence type="ECO:0000256" key="8">
    <source>
        <dbReference type="ARBA" id="ARBA00023136"/>
    </source>
</evidence>
<feature type="compositionally biased region" description="Pro residues" evidence="9">
    <location>
        <begin position="317"/>
        <end position="328"/>
    </location>
</feature>
<dbReference type="InterPro" id="IPR023175">
    <property type="entry name" value="Vta1/CALS_N_sf"/>
</dbReference>
<dbReference type="PRINTS" id="PR01217">
    <property type="entry name" value="PRICHEXTENSN"/>
</dbReference>
<sequence>MADAPASLRQADANIYKTAMRAEQLQSVKPIIAYWCDYWVLKQILAKGLHNTNPEILEYSSRLMDKMEQTKATHGEEDAINDDTAGQLYIEQFAQETLDRAQRVVKANKVTATTANTFDAAATFFGLVNVWGPPNPETLQKIKYAKWNAARILKAIKEGNDPNESNPNPEDLPPQDDPTAAKEDKDDVVVSPGSEIPPSVPTSAPRPVTIEDDVEDTASNTRRDSAGVSLPHSPALSASGGANNAHVAPSADIPSLPSAGANPLSFSPPTAPSAALNLDSPASGYPPPQNVSPTLPTFNPPTAPPADDLYDTKPTFVPSPQPPPPQQPSVPSYFAGAVPSPQPPASSTSGYPPAYNNRVVPQPSAPPPPAAAPAPYVQPADIDDLAMVNAQKHAKWAISALNFEDTSTAVRELRKALEFLGAS</sequence>
<feature type="compositionally biased region" description="Basic and acidic residues" evidence="9">
    <location>
        <begin position="179"/>
        <end position="188"/>
    </location>
</feature>
<evidence type="ECO:0000259" key="11">
    <source>
        <dbReference type="Pfam" id="PF18097"/>
    </source>
</evidence>
<protein>
    <recommendedName>
        <fullName evidence="14">Vacuolar protein sorting-associated protein VTA1</fullName>
    </recommendedName>
</protein>
<feature type="region of interest" description="Disordered" evidence="9">
    <location>
        <begin position="157"/>
        <end position="376"/>
    </location>
</feature>
<evidence type="ECO:0000256" key="1">
    <source>
        <dbReference type="ARBA" id="ARBA00004481"/>
    </source>
</evidence>
<feature type="domain" description="Vta1/callose synthase N-terminal" evidence="10">
    <location>
        <begin position="15"/>
        <end position="158"/>
    </location>
</feature>
<dbReference type="PANTHER" id="PTHR46009">
    <property type="entry name" value="VACUOLAR PROTEIN SORTING-ASSOCIATED PROTEIN VTA1 HOMOLOG"/>
    <property type="match status" value="1"/>
</dbReference>
<evidence type="ECO:0000256" key="5">
    <source>
        <dbReference type="ARBA" id="ARBA00022490"/>
    </source>
</evidence>
<evidence type="ECO:0000259" key="10">
    <source>
        <dbReference type="Pfam" id="PF04652"/>
    </source>
</evidence>
<dbReference type="EMBL" id="CAWUHC010000084">
    <property type="protein sequence ID" value="CAK7230098.1"/>
    <property type="molecule type" value="Genomic_DNA"/>
</dbReference>
<dbReference type="InterPro" id="IPR039431">
    <property type="entry name" value="Vta1/CALS_N"/>
</dbReference>
<keyword evidence="13" id="KW-1185">Reference proteome</keyword>
<keyword evidence="4" id="KW-0813">Transport</keyword>
<comment type="similarity">
    <text evidence="3">Belongs to the VTA1 family.</text>
</comment>
<dbReference type="Pfam" id="PF04652">
    <property type="entry name" value="Vta1"/>
    <property type="match status" value="1"/>
</dbReference>
<reference evidence="12 13" key="1">
    <citation type="submission" date="2024-01" db="EMBL/GenBank/DDBJ databases">
        <authorList>
            <person name="Allen C."/>
            <person name="Tagirdzhanova G."/>
        </authorList>
    </citation>
    <scope>NUCLEOTIDE SEQUENCE [LARGE SCALE GENOMIC DNA]</scope>
</reference>
<dbReference type="PANTHER" id="PTHR46009:SF1">
    <property type="entry name" value="VACUOLAR PROTEIN SORTING-ASSOCIATED PROTEIN VTA1 HOMOLOG"/>
    <property type="match status" value="1"/>
</dbReference>
<evidence type="ECO:0000256" key="2">
    <source>
        <dbReference type="ARBA" id="ARBA00004496"/>
    </source>
</evidence>
<dbReference type="Gene3D" id="1.25.40.270">
    <property type="entry name" value="Vacuolar protein sorting-associated protein vta1"/>
    <property type="match status" value="1"/>
</dbReference>
<evidence type="ECO:0000313" key="12">
    <source>
        <dbReference type="EMBL" id="CAK7230098.1"/>
    </source>
</evidence>
<evidence type="ECO:0008006" key="14">
    <source>
        <dbReference type="Google" id="ProtNLM"/>
    </source>
</evidence>
<dbReference type="InterPro" id="IPR044538">
    <property type="entry name" value="Vta1-like"/>
</dbReference>
<comment type="subcellular location">
    <subcellularLocation>
        <location evidence="2">Cytoplasm</location>
    </subcellularLocation>
    <subcellularLocation>
        <location evidence="1">Endosome membrane</location>
        <topology evidence="1">Peripheral membrane protein</topology>
    </subcellularLocation>
</comment>
<keyword evidence="5" id="KW-0963">Cytoplasm</keyword>
<dbReference type="Gene3D" id="1.20.5.420">
    <property type="entry name" value="Immunoglobulin FC, subunit C"/>
    <property type="match status" value="1"/>
</dbReference>
<keyword evidence="8" id="KW-0472">Membrane</keyword>
<organism evidence="12 13">
    <name type="scientific">Sporothrix bragantina</name>
    <dbReference type="NCBI Taxonomy" id="671064"/>
    <lineage>
        <taxon>Eukaryota</taxon>
        <taxon>Fungi</taxon>
        <taxon>Dikarya</taxon>
        <taxon>Ascomycota</taxon>
        <taxon>Pezizomycotina</taxon>
        <taxon>Sordariomycetes</taxon>
        <taxon>Sordariomycetidae</taxon>
        <taxon>Ophiostomatales</taxon>
        <taxon>Ophiostomataceae</taxon>
        <taxon>Sporothrix</taxon>
    </lineage>
</organism>
<keyword evidence="7" id="KW-0653">Protein transport</keyword>
<dbReference type="InterPro" id="IPR041212">
    <property type="entry name" value="Vta1_C"/>
</dbReference>
<name>A0ABP0CDH4_9PEZI</name>
<comment type="caution">
    <text evidence="12">The sequence shown here is derived from an EMBL/GenBank/DDBJ whole genome shotgun (WGS) entry which is preliminary data.</text>
</comment>
<evidence type="ECO:0000256" key="6">
    <source>
        <dbReference type="ARBA" id="ARBA00022753"/>
    </source>
</evidence>
<accession>A0ABP0CDH4</accession>
<gene>
    <name evidence="12" type="ORF">SBRCBS47491_007473</name>
</gene>
<dbReference type="Pfam" id="PF18097">
    <property type="entry name" value="Vta1_C"/>
    <property type="match status" value="1"/>
</dbReference>
<evidence type="ECO:0000313" key="13">
    <source>
        <dbReference type="Proteomes" id="UP001642406"/>
    </source>
</evidence>
<evidence type="ECO:0000256" key="7">
    <source>
        <dbReference type="ARBA" id="ARBA00022927"/>
    </source>
</evidence>
<feature type="domain" description="Vta1 C-terminal" evidence="11">
    <location>
        <begin position="387"/>
        <end position="420"/>
    </location>
</feature>